<evidence type="ECO:0000256" key="1">
    <source>
        <dbReference type="ARBA" id="ARBA00022500"/>
    </source>
</evidence>
<dbReference type="InterPro" id="IPR011324">
    <property type="entry name" value="Cytotoxic_necrot_fac-like_cat"/>
</dbReference>
<dbReference type="Gene3D" id="3.30.1330.200">
    <property type="match status" value="1"/>
</dbReference>
<dbReference type="PANTHER" id="PTHR35147:SF2">
    <property type="entry name" value="CHEMORECEPTOR GLUTAMINE DEAMIDASE CHED-RELATED"/>
    <property type="match status" value="1"/>
</dbReference>
<evidence type="ECO:0000313" key="5">
    <source>
        <dbReference type="EMBL" id="XBY44682.1"/>
    </source>
</evidence>
<evidence type="ECO:0000256" key="4">
    <source>
        <dbReference type="SAM" id="MobiDB-lite"/>
    </source>
</evidence>
<feature type="region of interest" description="Disordered" evidence="4">
    <location>
        <begin position="1"/>
        <end position="22"/>
    </location>
</feature>
<gene>
    <name evidence="3" type="primary">cheD</name>
    <name evidence="5" type="ORF">ABS361_22255</name>
</gene>
<dbReference type="PANTHER" id="PTHR35147">
    <property type="entry name" value="CHEMORECEPTOR GLUTAMINE DEAMIDASE CHED-RELATED"/>
    <property type="match status" value="1"/>
</dbReference>
<dbReference type="CDD" id="cd16352">
    <property type="entry name" value="CheD"/>
    <property type="match status" value="1"/>
</dbReference>
<keyword evidence="2 3" id="KW-0378">Hydrolase</keyword>
<dbReference type="HAMAP" id="MF_01440">
    <property type="entry name" value="CheD"/>
    <property type="match status" value="1"/>
</dbReference>
<proteinExistence type="inferred from homology"/>
<evidence type="ECO:0000256" key="3">
    <source>
        <dbReference type="HAMAP-Rule" id="MF_01440"/>
    </source>
</evidence>
<dbReference type="InterPro" id="IPR038592">
    <property type="entry name" value="CheD-like_sf"/>
</dbReference>
<keyword evidence="1 3" id="KW-0145">Chemotaxis</keyword>
<dbReference type="SUPFAM" id="SSF64438">
    <property type="entry name" value="CNF1/YfiH-like putative cysteine hydrolases"/>
    <property type="match status" value="1"/>
</dbReference>
<evidence type="ECO:0000256" key="2">
    <source>
        <dbReference type="ARBA" id="ARBA00022801"/>
    </source>
</evidence>
<dbReference type="Pfam" id="PF03975">
    <property type="entry name" value="CheD"/>
    <property type="match status" value="1"/>
</dbReference>
<dbReference type="EC" id="3.5.1.44" evidence="3"/>
<comment type="catalytic activity">
    <reaction evidence="3">
        <text>L-glutaminyl-[protein] + H2O = L-glutamyl-[protein] + NH4(+)</text>
        <dbReference type="Rhea" id="RHEA:16441"/>
        <dbReference type="Rhea" id="RHEA-COMP:10207"/>
        <dbReference type="Rhea" id="RHEA-COMP:10208"/>
        <dbReference type="ChEBI" id="CHEBI:15377"/>
        <dbReference type="ChEBI" id="CHEBI:28938"/>
        <dbReference type="ChEBI" id="CHEBI:29973"/>
        <dbReference type="ChEBI" id="CHEBI:30011"/>
        <dbReference type="EC" id="3.5.1.44"/>
    </reaction>
</comment>
<dbReference type="GO" id="GO:0050568">
    <property type="term" value="F:protein-glutamine glutaminase activity"/>
    <property type="evidence" value="ECO:0007669"/>
    <property type="project" value="UniProtKB-UniRule"/>
</dbReference>
<comment type="similarity">
    <text evidence="3">Belongs to the CheD family.</text>
</comment>
<dbReference type="RefSeq" id="WP_407049772.1">
    <property type="nucleotide sequence ID" value="NZ_CP158568.1"/>
</dbReference>
<reference evidence="5" key="1">
    <citation type="submission" date="2024-06" db="EMBL/GenBank/DDBJ databases">
        <title>Methylostella associata gen. nov., sp. nov., a novel Ancalomicrobiaceae-affiliated facultatively methylotrophic bacteria that feed on methanotrophs of the genus Methylococcus.</title>
        <authorList>
            <person name="Saltykova V."/>
            <person name="Danilova O.V."/>
            <person name="Oshkin I.Y."/>
            <person name="Belova S.E."/>
            <person name="Pimenov N.V."/>
            <person name="Dedysh S.N."/>
        </authorList>
    </citation>
    <scope>NUCLEOTIDE SEQUENCE</scope>
    <source>
        <strain evidence="5">S20</strain>
    </source>
</reference>
<accession>A0AAU7XAS5</accession>
<dbReference type="KEGG" id="mflg:ABS361_22255"/>
<dbReference type="AlphaFoldDB" id="A0AAU7XAS5"/>
<sequence>MSLATARPRHLIGGSPDHRSKRAARVYMPGEDAYGIRVLPGDYYTTDAEDEVIVTILGSCVAACVRDPRTGFGGMNHFMLPESESGHWSGVSAAMRYGNHAMETLINAVLTTGCRREDLEIKLFGGADLNEGPMVGTMNARFALKYLEIEGLWPDAVDLGGNLARRIHYRPANGKVQRLFLKPMNVKTVVAEESRYISTISHAPQEGAIELFD</sequence>
<dbReference type="InterPro" id="IPR005659">
    <property type="entry name" value="Chemorcpt_Glu_NH3ase_CheD"/>
</dbReference>
<name>A0AAU7XAS5_9HYPH</name>
<dbReference type="GO" id="GO:0006935">
    <property type="term" value="P:chemotaxis"/>
    <property type="evidence" value="ECO:0007669"/>
    <property type="project" value="UniProtKB-UniRule"/>
</dbReference>
<dbReference type="EMBL" id="CP158568">
    <property type="protein sequence ID" value="XBY44682.1"/>
    <property type="molecule type" value="Genomic_DNA"/>
</dbReference>
<comment type="function">
    <text evidence="3">Probably deamidates glutamine residues to glutamate on methyl-accepting chemotaxis receptors (MCPs), playing an important role in chemotaxis.</text>
</comment>
<protein>
    <recommendedName>
        <fullName evidence="3">Probable chemoreceptor glutamine deamidase CheD</fullName>
        <ecNumber evidence="3">3.5.1.44</ecNumber>
    </recommendedName>
</protein>
<organism evidence="5">
    <name type="scientific">Methyloraptor flagellatus</name>
    <dbReference type="NCBI Taxonomy" id="3162530"/>
    <lineage>
        <taxon>Bacteria</taxon>
        <taxon>Pseudomonadati</taxon>
        <taxon>Pseudomonadota</taxon>
        <taxon>Alphaproteobacteria</taxon>
        <taxon>Hyphomicrobiales</taxon>
        <taxon>Ancalomicrobiaceae</taxon>
        <taxon>Methyloraptor</taxon>
    </lineage>
</organism>